<accession>A0A165M622</accession>
<name>A0A165M622_9AGAM</name>
<protein>
    <submittedName>
        <fullName evidence="1">Uncharacterized protein</fullName>
    </submittedName>
</protein>
<keyword evidence="3" id="KW-1185">Reference proteome</keyword>
<dbReference type="EMBL" id="KV425651">
    <property type="protein sequence ID" value="KZT19083.1"/>
    <property type="molecule type" value="Genomic_DNA"/>
</dbReference>
<dbReference type="AlphaFoldDB" id="A0A165M622"/>
<evidence type="ECO:0000313" key="2">
    <source>
        <dbReference type="EMBL" id="KZT19083.1"/>
    </source>
</evidence>
<dbReference type="EMBL" id="KV425754">
    <property type="protein sequence ID" value="KZT17945.1"/>
    <property type="molecule type" value="Genomic_DNA"/>
</dbReference>
<evidence type="ECO:0000313" key="1">
    <source>
        <dbReference type="EMBL" id="KZT17945.1"/>
    </source>
</evidence>
<evidence type="ECO:0000313" key="3">
    <source>
        <dbReference type="Proteomes" id="UP000076761"/>
    </source>
</evidence>
<sequence length="143" mass="15695">MLGIAIPVSSVRTRACNKYQAYHGPIVHMPTFSHRPVPNPRRFLNDIYIDQLPTTGTRATRARGCLPSPELLCFPDTPLAASVDSRLYTLSPSGQHEYPPVLSLPLDIGISLDCPQSTKTSQVQELLIEIRVGNIAYLHASSS</sequence>
<organism evidence="1 3">
    <name type="scientific">Neolentinus lepideus HHB14362 ss-1</name>
    <dbReference type="NCBI Taxonomy" id="1314782"/>
    <lineage>
        <taxon>Eukaryota</taxon>
        <taxon>Fungi</taxon>
        <taxon>Dikarya</taxon>
        <taxon>Basidiomycota</taxon>
        <taxon>Agaricomycotina</taxon>
        <taxon>Agaricomycetes</taxon>
        <taxon>Gloeophyllales</taxon>
        <taxon>Gloeophyllaceae</taxon>
        <taxon>Neolentinus</taxon>
    </lineage>
</organism>
<proteinExistence type="predicted"/>
<gene>
    <name evidence="1" type="ORF">NEOLEDRAFT_342127</name>
    <name evidence="2" type="ORF">NEOLEDRAFT_77892</name>
</gene>
<reference evidence="1 3" key="1">
    <citation type="journal article" date="2016" name="Mol. Biol. Evol.">
        <title>Comparative Genomics of Early-Diverging Mushroom-Forming Fungi Provides Insights into the Origins of Lignocellulose Decay Capabilities.</title>
        <authorList>
            <person name="Nagy L.G."/>
            <person name="Riley R."/>
            <person name="Tritt A."/>
            <person name="Adam C."/>
            <person name="Daum C."/>
            <person name="Floudas D."/>
            <person name="Sun H."/>
            <person name="Yadav J.S."/>
            <person name="Pangilinan J."/>
            <person name="Larsson K.H."/>
            <person name="Matsuura K."/>
            <person name="Barry K."/>
            <person name="Labutti K."/>
            <person name="Kuo R."/>
            <person name="Ohm R.A."/>
            <person name="Bhattacharya S.S."/>
            <person name="Shirouzu T."/>
            <person name="Yoshinaga Y."/>
            <person name="Martin F.M."/>
            <person name="Grigoriev I.V."/>
            <person name="Hibbett D.S."/>
        </authorList>
    </citation>
    <scope>NUCLEOTIDE SEQUENCE [LARGE SCALE GENOMIC DNA]</scope>
    <source>
        <strain evidence="1 3">HHB14362 ss-1</strain>
    </source>
</reference>
<dbReference type="Proteomes" id="UP000076761">
    <property type="component" value="Unassembled WGS sequence"/>
</dbReference>